<reference evidence="1 2" key="1">
    <citation type="submission" date="2020-07" db="EMBL/GenBank/DDBJ databases">
        <title>Sequencing the genomes of 1000 actinobacteria strains.</title>
        <authorList>
            <person name="Klenk H.-P."/>
        </authorList>
    </citation>
    <scope>NUCLEOTIDE SEQUENCE [LARGE SCALE GENOMIC DNA]</scope>
    <source>
        <strain evidence="1 2">DSM 45278</strain>
    </source>
</reference>
<dbReference type="AlphaFoldDB" id="A0A7Y9XF26"/>
<organism evidence="1 2">
    <name type="scientific">Nocardiopsis sinuspersici</name>
    <dbReference type="NCBI Taxonomy" id="501010"/>
    <lineage>
        <taxon>Bacteria</taxon>
        <taxon>Bacillati</taxon>
        <taxon>Actinomycetota</taxon>
        <taxon>Actinomycetes</taxon>
        <taxon>Streptosporangiales</taxon>
        <taxon>Nocardiopsidaceae</taxon>
        <taxon>Nocardiopsis</taxon>
    </lineage>
</organism>
<comment type="caution">
    <text evidence="1">The sequence shown here is derived from an EMBL/GenBank/DDBJ whole genome shotgun (WGS) entry which is preliminary data.</text>
</comment>
<dbReference type="RefSeq" id="WP_179810511.1">
    <property type="nucleotide sequence ID" value="NZ_JACCHL010000001.1"/>
</dbReference>
<proteinExistence type="predicted"/>
<evidence type="ECO:0000313" key="1">
    <source>
        <dbReference type="EMBL" id="NYH53622.1"/>
    </source>
</evidence>
<protein>
    <submittedName>
        <fullName evidence="1">Uncharacterized protein</fullName>
    </submittedName>
</protein>
<gene>
    <name evidence="1" type="ORF">HNR06_003211</name>
</gene>
<evidence type="ECO:0000313" key="2">
    <source>
        <dbReference type="Proteomes" id="UP000584931"/>
    </source>
</evidence>
<name>A0A7Y9XF26_9ACTN</name>
<dbReference type="EMBL" id="JACCHL010000001">
    <property type="protein sequence ID" value="NYH53622.1"/>
    <property type="molecule type" value="Genomic_DNA"/>
</dbReference>
<accession>A0A7Y9XF26</accession>
<dbReference type="Proteomes" id="UP000584931">
    <property type="component" value="Unassembled WGS sequence"/>
</dbReference>
<sequence>MPSQEHELPVDLIRNDPRFAAELLQEVTGKPLPEHTRVRCDASEATRSAPSQLITDSFVVCERPPLPHEKQDEPVPVLGIITEPQNKWDPRKPYSWPCYVANIRHRIKCPIALLVLTPTTALARRYSAPIDLGCGEIRPLVLALDTLEPVTDQSVAAAHPVLTVLALASNPTDDKAALEALFVALKSLDTSASSLYSDYVLAALSATALSSLEEIMTLSDYEFRTELIGRPFREGEAKGRAEAILGVLDSRGIAVSDRTRDRITGSTDLDELDLWVRRAVRADRAEDLFG</sequence>